<evidence type="ECO:0000313" key="4">
    <source>
        <dbReference type="Proteomes" id="UP001642484"/>
    </source>
</evidence>
<evidence type="ECO:0000313" key="3">
    <source>
        <dbReference type="EMBL" id="CAK9011368.1"/>
    </source>
</evidence>
<feature type="transmembrane region" description="Helical" evidence="2">
    <location>
        <begin position="163"/>
        <end position="181"/>
    </location>
</feature>
<comment type="caution">
    <text evidence="3">The sequence shown here is derived from an EMBL/GenBank/DDBJ whole genome shotgun (WGS) entry which is preliminary data.</text>
</comment>
<keyword evidence="4" id="KW-1185">Reference proteome</keyword>
<accession>A0ABP0JAE1</accession>
<protein>
    <submittedName>
        <fullName evidence="3">Uncharacterized protein</fullName>
    </submittedName>
</protein>
<feature type="transmembrane region" description="Helical" evidence="2">
    <location>
        <begin position="12"/>
        <end position="33"/>
    </location>
</feature>
<feature type="transmembrane region" description="Helical" evidence="2">
    <location>
        <begin position="188"/>
        <end position="207"/>
    </location>
</feature>
<sequence>MEVFEHPGDPLFWFWFRVASLALYVLIAARLLCRPGWSSYLQETAREVMQDLNLHGRTKHFSSVAPHVPSASVEAVDDVEPVERGQSLWQCDVQGEIAFDVLTQAIGPYCCTTVACSLVRNFSEEDPTQTQLSFMYGDINLFTLFLVSILWILQLRPNQRWRMIIWALLALWYSSTSVVAFVDPGLKFYEDIWLNHMVFLAVVSLGLGLPRPWVWLLTFGHSMFFLVVTLAAPGHEKQYKPAIGMQIVLVTIMAVFTKYSQVVVHINRSQAEVERELQRARLMALKREEEAKLAEERANLAEAEARLARAEHDARMALMKADLAEQDRRAIEERAQLVECTKGAFQHLLDMLCDAFVELDGTLKLTNPGKLGTLLSQVGSSGLQGRQFKDLVVESDRGRFEAFMQKEEHAFPFKVTLQGAYNAKIKVIMYLTGVHHQGEKIYLIGINEAEEQELSEVKHSGSCFSNNSANLMDGVLATRSTDDEEDVRRAASWAWDQTAQSLRKGLGPPRIVPMEAEEQMQSLLALIWTWPIQSTPSPTCCETHQQLAIASERVETLRSSLSCTAVPRCLAWQCPSCHTLGFPEECRGFNQDELHCVKCQNWEMLF</sequence>
<feature type="coiled-coil region" evidence="1">
    <location>
        <begin position="268"/>
        <end position="320"/>
    </location>
</feature>
<keyword evidence="1" id="KW-0175">Coiled coil</keyword>
<evidence type="ECO:0000256" key="1">
    <source>
        <dbReference type="SAM" id="Coils"/>
    </source>
</evidence>
<gene>
    <name evidence="3" type="ORF">CCMP2556_LOCUS10413</name>
</gene>
<dbReference type="EMBL" id="CAXAMN010004891">
    <property type="protein sequence ID" value="CAK9011368.1"/>
    <property type="molecule type" value="Genomic_DNA"/>
</dbReference>
<organism evidence="3 4">
    <name type="scientific">Durusdinium trenchii</name>
    <dbReference type="NCBI Taxonomy" id="1381693"/>
    <lineage>
        <taxon>Eukaryota</taxon>
        <taxon>Sar</taxon>
        <taxon>Alveolata</taxon>
        <taxon>Dinophyceae</taxon>
        <taxon>Suessiales</taxon>
        <taxon>Symbiodiniaceae</taxon>
        <taxon>Durusdinium</taxon>
    </lineage>
</organism>
<keyword evidence="2" id="KW-0472">Membrane</keyword>
<keyword evidence="2" id="KW-0812">Transmembrane</keyword>
<keyword evidence="2" id="KW-1133">Transmembrane helix</keyword>
<dbReference type="Proteomes" id="UP001642484">
    <property type="component" value="Unassembled WGS sequence"/>
</dbReference>
<feature type="transmembrane region" description="Helical" evidence="2">
    <location>
        <begin position="139"/>
        <end position="157"/>
    </location>
</feature>
<name>A0ABP0JAE1_9DINO</name>
<proteinExistence type="predicted"/>
<evidence type="ECO:0000256" key="2">
    <source>
        <dbReference type="SAM" id="Phobius"/>
    </source>
</evidence>
<reference evidence="3 4" key="1">
    <citation type="submission" date="2024-02" db="EMBL/GenBank/DDBJ databases">
        <authorList>
            <person name="Chen Y."/>
            <person name="Shah S."/>
            <person name="Dougan E. K."/>
            <person name="Thang M."/>
            <person name="Chan C."/>
        </authorList>
    </citation>
    <scope>NUCLEOTIDE SEQUENCE [LARGE SCALE GENOMIC DNA]</scope>
</reference>